<dbReference type="InterPro" id="IPR036300">
    <property type="entry name" value="MIR_dom_sf"/>
</dbReference>
<reference evidence="17" key="1">
    <citation type="submission" date="2016-05" db="EMBL/GenBank/DDBJ databases">
        <title>Comparative genomics of biotechnologically important yeasts.</title>
        <authorList>
            <consortium name="DOE Joint Genome Institute"/>
            <person name="Riley R."/>
            <person name="Haridas S."/>
            <person name="Wolfe K.H."/>
            <person name="Lopes M.R."/>
            <person name="Hittinger C.T."/>
            <person name="Goker M."/>
            <person name="Salamov A."/>
            <person name="Wisecaver J."/>
            <person name="Long T.M."/>
            <person name="Aerts A.L."/>
            <person name="Barry K."/>
            <person name="Choi C."/>
            <person name="Clum A."/>
            <person name="Coughlan A.Y."/>
            <person name="Deshpande S."/>
            <person name="Douglass A.P."/>
            <person name="Hanson S.J."/>
            <person name="Klenk H.-P."/>
            <person name="Labutti K."/>
            <person name="Lapidus A."/>
            <person name="Lindquist E."/>
            <person name="Lipzen A."/>
            <person name="Meier-Kolthoff J.P."/>
            <person name="Ohm R.A."/>
            <person name="Otillar R.P."/>
            <person name="Pangilinan J."/>
            <person name="Peng Y."/>
            <person name="Rokas A."/>
            <person name="Rosa C.A."/>
            <person name="Scheuner C."/>
            <person name="Sibirny A.A."/>
            <person name="Slot J.C."/>
            <person name="Stielow J.B."/>
            <person name="Sun H."/>
            <person name="Kurtzman C.P."/>
            <person name="Blackwell M."/>
            <person name="Grigoriev I.V."/>
            <person name="Jeffries T.W."/>
        </authorList>
    </citation>
    <scope>NUCLEOTIDE SEQUENCE [LARGE SCALE GENOMIC DNA]</scope>
    <source>
        <strain evidence="17">NRRL Y-12698</strain>
    </source>
</reference>
<feature type="domain" description="MIR" evidence="15">
    <location>
        <begin position="344"/>
        <end position="398"/>
    </location>
</feature>
<keyword evidence="10 14" id="KW-1133">Transmembrane helix</keyword>
<evidence type="ECO:0000313" key="16">
    <source>
        <dbReference type="EMBL" id="ODQ77488.1"/>
    </source>
</evidence>
<comment type="catalytic activity">
    <reaction evidence="12 14">
        <text>a di-trans,poly-cis-dolichyl beta-D-mannosyl phosphate + L-threonyl-[protein] = 3-O-(alpha-D-mannosyl)-L-threonyl-[protein] + a di-trans,poly-cis-dolichyl phosphate + H(+)</text>
        <dbReference type="Rhea" id="RHEA:53396"/>
        <dbReference type="Rhea" id="RHEA-COMP:11060"/>
        <dbReference type="Rhea" id="RHEA-COMP:13547"/>
        <dbReference type="Rhea" id="RHEA-COMP:19498"/>
        <dbReference type="Rhea" id="RHEA-COMP:19501"/>
        <dbReference type="ChEBI" id="CHEBI:15378"/>
        <dbReference type="ChEBI" id="CHEBI:30013"/>
        <dbReference type="ChEBI" id="CHEBI:57683"/>
        <dbReference type="ChEBI" id="CHEBI:58211"/>
        <dbReference type="ChEBI" id="CHEBI:137323"/>
        <dbReference type="EC" id="2.4.1.109"/>
    </reaction>
</comment>
<evidence type="ECO:0000256" key="12">
    <source>
        <dbReference type="ARBA" id="ARBA00045085"/>
    </source>
</evidence>
<keyword evidence="11 14" id="KW-0472">Membrane</keyword>
<evidence type="ECO:0000256" key="13">
    <source>
        <dbReference type="ARBA" id="ARBA00045102"/>
    </source>
</evidence>
<dbReference type="SMART" id="SM00472">
    <property type="entry name" value="MIR"/>
    <property type="match status" value="3"/>
</dbReference>
<dbReference type="RefSeq" id="XP_018982816.1">
    <property type="nucleotide sequence ID" value="XM_019129946.1"/>
</dbReference>
<dbReference type="CDD" id="cd23284">
    <property type="entry name" value="beta-trefoil_MIR_PMT2-like"/>
    <property type="match status" value="1"/>
</dbReference>
<evidence type="ECO:0000256" key="2">
    <source>
        <dbReference type="ARBA" id="ARBA00004922"/>
    </source>
</evidence>
<dbReference type="SUPFAM" id="SSF82109">
    <property type="entry name" value="MIR domain"/>
    <property type="match status" value="1"/>
</dbReference>
<dbReference type="GeneID" id="30147799"/>
<feature type="transmembrane region" description="Helical" evidence="14">
    <location>
        <begin position="708"/>
        <end position="726"/>
    </location>
</feature>
<dbReference type="GO" id="GO:0004169">
    <property type="term" value="F:dolichyl-phosphate-mannose-protein mannosyltransferase activity"/>
    <property type="evidence" value="ECO:0007669"/>
    <property type="project" value="UniProtKB-UniRule"/>
</dbReference>
<evidence type="ECO:0000256" key="7">
    <source>
        <dbReference type="ARBA" id="ARBA00022692"/>
    </source>
</evidence>
<dbReference type="Proteomes" id="UP000094336">
    <property type="component" value="Unassembled WGS sequence"/>
</dbReference>
<comment type="subcellular location">
    <subcellularLocation>
        <location evidence="1 14">Endoplasmic reticulum membrane</location>
        <topology evidence="1 14">Multi-pass membrane protein</topology>
    </subcellularLocation>
</comment>
<evidence type="ECO:0000256" key="4">
    <source>
        <dbReference type="ARBA" id="ARBA00012839"/>
    </source>
</evidence>
<feature type="transmembrane region" description="Helical" evidence="14">
    <location>
        <begin position="602"/>
        <end position="626"/>
    </location>
</feature>
<dbReference type="GO" id="GO:0005789">
    <property type="term" value="C:endoplasmic reticulum membrane"/>
    <property type="evidence" value="ECO:0007669"/>
    <property type="project" value="UniProtKB-SubCell"/>
</dbReference>
<keyword evidence="7 14" id="KW-0812">Transmembrane</keyword>
<evidence type="ECO:0000256" key="11">
    <source>
        <dbReference type="ARBA" id="ARBA00023136"/>
    </source>
</evidence>
<dbReference type="Pfam" id="PF16192">
    <property type="entry name" value="PMT_4TMC"/>
    <property type="match status" value="1"/>
</dbReference>
<comment type="catalytic activity">
    <reaction evidence="13 14">
        <text>a di-trans,poly-cis-dolichyl beta-D-mannosyl phosphate + L-seryl-[protein] = 3-O-(alpha-D-mannosyl)-L-seryl-[protein] + a di-trans,poly-cis-dolichyl phosphate + H(+)</text>
        <dbReference type="Rhea" id="RHEA:17377"/>
        <dbReference type="Rhea" id="RHEA-COMP:9863"/>
        <dbReference type="Rhea" id="RHEA-COMP:13546"/>
        <dbReference type="Rhea" id="RHEA-COMP:19498"/>
        <dbReference type="Rhea" id="RHEA-COMP:19501"/>
        <dbReference type="ChEBI" id="CHEBI:15378"/>
        <dbReference type="ChEBI" id="CHEBI:29999"/>
        <dbReference type="ChEBI" id="CHEBI:57683"/>
        <dbReference type="ChEBI" id="CHEBI:58211"/>
        <dbReference type="ChEBI" id="CHEBI:137321"/>
        <dbReference type="EC" id="2.4.1.109"/>
    </reaction>
</comment>
<feature type="transmembrane region" description="Helical" evidence="14">
    <location>
        <begin position="290"/>
        <end position="309"/>
    </location>
</feature>
<evidence type="ECO:0000256" key="14">
    <source>
        <dbReference type="RuleBase" id="RU367007"/>
    </source>
</evidence>
<dbReference type="STRING" id="984486.A0A1E3QIR0"/>
<evidence type="ECO:0000256" key="5">
    <source>
        <dbReference type="ARBA" id="ARBA00022676"/>
    </source>
</evidence>
<keyword evidence="8" id="KW-0677">Repeat</keyword>
<sequence>MSLKFRGASEAIDEQVETIIAKTSGLDIGEGLDEVEPEPYYYDGMNEDTEYELALLAAQTNYSKLFIPLLIFLASFLVRAYKIGLSKLVVWDEAHFGKFGAYYLKREFYFDVHPPLGKMLVAFSGWLANFSGEFEFDSGSSFPDHVDFRSMRLFQAVVGGLVPMFAYLTMENLQLASGKWASWLVVIMTCFETLSVQLSKFVLLDALLLAFTVSTFFCMTQVHRLRASGKEFTFSWYAWLVLSGVSIGCVCSVKWVGLFVTATYGCYVLYDLGRKHFDLGLSRARYYSHWAIRVATLIVIPLVVYLISFKLHFMILNKSGTGNGSMSSLFQANLRNTDIDLTAPRSLALGSAVTLRSHGLSSNLLHSHQHLYPEGSKQRQITTYGHKDENNVWIVYPPHQEFDGLPTTSLIQDGQVIRLVHNSTGGNLHSHPIKAPMSKSSYEVSGYGDRNAFKDGNDYWVVEIVEQLQEDDTAFHPLSTNFRLRHLEMGCYLATTGLALPKWGFDQGEVVCKNSWISRDKATWWNVELHENLVLPLVQDYIPPSSRFFKDFVLLNFAMMASNNALVLDPNKNDDLASSWWQWPSVNIGLRMCSWSAKSVRYYMLSHPFTTLASTASLGVFLAIVASKIYNYQRQLLRLDNVQFEQFLVGGVFPFLGWLFNFYPFAIMGRVTYVHHYLPSLYFATFVLVFVLDYFVGHTHYVKPPVYLALYATTIGFYWHFSPFVYGMEGDHNQYRYLQWFSKWHMLH</sequence>
<dbReference type="InterPro" id="IPR027005">
    <property type="entry name" value="PMT-like"/>
</dbReference>
<gene>
    <name evidence="16" type="ORF">BABINDRAFT_163498</name>
</gene>
<feature type="transmembrane region" description="Helical" evidence="14">
    <location>
        <begin position="65"/>
        <end position="81"/>
    </location>
</feature>
<dbReference type="PANTHER" id="PTHR10050:SF52">
    <property type="entry name" value="DOLICHYL-PHOSPHATE-MANNOSE--PROTEIN MANNOSYLTRANSFERASE 6"/>
    <property type="match status" value="1"/>
</dbReference>
<feature type="transmembrane region" description="Helical" evidence="14">
    <location>
        <begin position="150"/>
        <end position="168"/>
    </location>
</feature>
<evidence type="ECO:0000256" key="1">
    <source>
        <dbReference type="ARBA" id="ARBA00004477"/>
    </source>
</evidence>
<feature type="transmembrane region" description="Helical" evidence="14">
    <location>
        <begin position="646"/>
        <end position="665"/>
    </location>
</feature>
<accession>A0A1E3QIR0</accession>
<dbReference type="PANTHER" id="PTHR10050">
    <property type="entry name" value="DOLICHYL-PHOSPHATE-MANNOSE--PROTEIN MANNOSYLTRANSFERASE"/>
    <property type="match status" value="1"/>
</dbReference>
<feature type="domain" description="MIR" evidence="15">
    <location>
        <begin position="472"/>
        <end position="530"/>
    </location>
</feature>
<dbReference type="InterPro" id="IPR016093">
    <property type="entry name" value="MIR_motif"/>
</dbReference>
<dbReference type="OrthoDB" id="292747at2759"/>
<comment type="function">
    <text evidence="14">Transfers mannose from Dol-P-mannose to Ser or Thr residues on proteins.</text>
</comment>
<evidence type="ECO:0000256" key="9">
    <source>
        <dbReference type="ARBA" id="ARBA00022824"/>
    </source>
</evidence>
<dbReference type="Pfam" id="PF02815">
    <property type="entry name" value="MIR"/>
    <property type="match status" value="1"/>
</dbReference>
<keyword evidence="5 14" id="KW-0328">Glycosyltransferase</keyword>
<keyword evidence="6 14" id="KW-0808">Transferase</keyword>
<evidence type="ECO:0000256" key="6">
    <source>
        <dbReference type="ARBA" id="ARBA00022679"/>
    </source>
</evidence>
<evidence type="ECO:0000256" key="10">
    <source>
        <dbReference type="ARBA" id="ARBA00022989"/>
    </source>
</evidence>
<dbReference type="Pfam" id="PF02366">
    <property type="entry name" value="PMT"/>
    <property type="match status" value="1"/>
</dbReference>
<dbReference type="AlphaFoldDB" id="A0A1E3QIR0"/>
<dbReference type="Gene3D" id="2.80.10.50">
    <property type="match status" value="1"/>
</dbReference>
<dbReference type="FunFam" id="2.80.10.50:FF:000012">
    <property type="entry name" value="Protein O-mannosyl-transferase 1"/>
    <property type="match status" value="1"/>
</dbReference>
<dbReference type="EMBL" id="KV454440">
    <property type="protein sequence ID" value="ODQ77488.1"/>
    <property type="molecule type" value="Genomic_DNA"/>
</dbReference>
<evidence type="ECO:0000256" key="3">
    <source>
        <dbReference type="ARBA" id="ARBA00007222"/>
    </source>
</evidence>
<evidence type="ECO:0000313" key="17">
    <source>
        <dbReference type="Proteomes" id="UP000094336"/>
    </source>
</evidence>
<keyword evidence="17" id="KW-1185">Reference proteome</keyword>
<protein>
    <recommendedName>
        <fullName evidence="4 14">Dolichyl-phosphate-mannose--protein mannosyltransferase</fullName>
        <ecNumber evidence="4 14">2.4.1.109</ecNumber>
    </recommendedName>
</protein>
<feature type="transmembrane region" description="Helical" evidence="14">
    <location>
        <begin position="204"/>
        <end position="225"/>
    </location>
</feature>
<dbReference type="UniPathway" id="UPA00378"/>
<proteinExistence type="inferred from homology"/>
<evidence type="ECO:0000256" key="8">
    <source>
        <dbReference type="ARBA" id="ARBA00022737"/>
    </source>
</evidence>
<feature type="transmembrane region" description="Helical" evidence="14">
    <location>
        <begin position="237"/>
        <end position="270"/>
    </location>
</feature>
<organism evidence="16 17">
    <name type="scientific">Babjeviella inositovora NRRL Y-12698</name>
    <dbReference type="NCBI Taxonomy" id="984486"/>
    <lineage>
        <taxon>Eukaryota</taxon>
        <taxon>Fungi</taxon>
        <taxon>Dikarya</taxon>
        <taxon>Ascomycota</taxon>
        <taxon>Saccharomycotina</taxon>
        <taxon>Pichiomycetes</taxon>
        <taxon>Serinales incertae sedis</taxon>
        <taxon>Babjeviella</taxon>
    </lineage>
</organism>
<comment type="similarity">
    <text evidence="3 14">Belongs to the glycosyltransferase 39 family.</text>
</comment>
<dbReference type="InterPro" id="IPR003342">
    <property type="entry name" value="ArnT-like_N"/>
</dbReference>
<dbReference type="PROSITE" id="PS50919">
    <property type="entry name" value="MIR"/>
    <property type="match status" value="3"/>
</dbReference>
<dbReference type="EC" id="2.4.1.109" evidence="4 14"/>
<keyword evidence="9 14" id="KW-0256">Endoplasmic reticulum</keyword>
<feature type="transmembrane region" description="Helical" evidence="14">
    <location>
        <begin position="677"/>
        <end position="696"/>
    </location>
</feature>
<feature type="domain" description="MIR" evidence="15">
    <location>
        <begin position="408"/>
        <end position="465"/>
    </location>
</feature>
<name>A0A1E3QIR0_9ASCO</name>
<evidence type="ECO:0000259" key="15">
    <source>
        <dbReference type="PROSITE" id="PS50919"/>
    </source>
</evidence>
<comment type="pathway">
    <text evidence="2 14">Protein modification; protein glycosylation.</text>
</comment>
<dbReference type="InterPro" id="IPR032421">
    <property type="entry name" value="PMT_4TMC"/>
</dbReference>